<dbReference type="EMBL" id="MPGH01000089">
    <property type="protein sequence ID" value="OLN87677.1"/>
    <property type="molecule type" value="Genomic_DNA"/>
</dbReference>
<evidence type="ECO:0000259" key="13">
    <source>
        <dbReference type="Pfam" id="PF20653"/>
    </source>
</evidence>
<dbReference type="GO" id="GO:0015031">
    <property type="term" value="P:protein transport"/>
    <property type="evidence" value="ECO:0007669"/>
    <property type="project" value="UniProtKB-KW"/>
</dbReference>
<gene>
    <name evidence="14" type="ORF">CCHL11_05743</name>
</gene>
<comment type="similarity">
    <text evidence="2 10">Belongs to the COG6 family.</text>
</comment>
<dbReference type="SMART" id="SM01087">
    <property type="entry name" value="COG6"/>
    <property type="match status" value="1"/>
</dbReference>
<dbReference type="Pfam" id="PF20653">
    <property type="entry name" value="COG6_C"/>
    <property type="match status" value="1"/>
</dbReference>
<evidence type="ECO:0000256" key="11">
    <source>
        <dbReference type="SAM" id="Coils"/>
    </source>
</evidence>
<dbReference type="Proteomes" id="UP000186583">
    <property type="component" value="Unassembled WGS sequence"/>
</dbReference>
<evidence type="ECO:0000256" key="1">
    <source>
        <dbReference type="ARBA" id="ARBA00004395"/>
    </source>
</evidence>
<dbReference type="AlphaFoldDB" id="A0A1Q8RTL7"/>
<name>A0A1Q8RTL7_9PEZI</name>
<proteinExistence type="inferred from homology"/>
<evidence type="ECO:0000256" key="8">
    <source>
        <dbReference type="ARBA" id="ARBA00031348"/>
    </source>
</evidence>
<reference evidence="14 15" key="1">
    <citation type="submission" date="2016-11" db="EMBL/GenBank/DDBJ databases">
        <title>Draft Genome Assembly of Colletotrichum chlorophyti a pathogen of herbaceous plants.</title>
        <authorList>
            <person name="Gan P."/>
            <person name="Narusaka M."/>
            <person name="Tsushima A."/>
            <person name="Narusaka Y."/>
            <person name="Takano Y."/>
            <person name="Shirasu K."/>
        </authorList>
    </citation>
    <scope>NUCLEOTIDE SEQUENCE [LARGE SCALE GENOMIC DNA]</scope>
    <source>
        <strain evidence="14 15">NTL11</strain>
    </source>
</reference>
<dbReference type="STRING" id="708187.A0A1Q8RTL7"/>
<evidence type="ECO:0000256" key="9">
    <source>
        <dbReference type="ARBA" id="ARBA00043873"/>
    </source>
</evidence>
<dbReference type="OrthoDB" id="272987at2759"/>
<keyword evidence="6 10" id="KW-0333">Golgi apparatus</keyword>
<evidence type="ECO:0000256" key="7">
    <source>
        <dbReference type="ARBA" id="ARBA00023136"/>
    </source>
</evidence>
<evidence type="ECO:0000256" key="2">
    <source>
        <dbReference type="ARBA" id="ARBA00011023"/>
    </source>
</evidence>
<keyword evidence="4 10" id="KW-0813">Transport</keyword>
<accession>A0A1Q8RTL7</accession>
<feature type="domain" description="Conserved Oligomeric Golgi complex subunit 6 C-terminal" evidence="13">
    <location>
        <begin position="209"/>
        <end position="702"/>
    </location>
</feature>
<evidence type="ECO:0000259" key="12">
    <source>
        <dbReference type="Pfam" id="PF06419"/>
    </source>
</evidence>
<protein>
    <recommendedName>
        <fullName evidence="3 10">Conserved oligomeric Golgi complex subunit 6</fullName>
        <shortName evidence="10">COG complex subunit 6</shortName>
    </recommendedName>
    <alternativeName>
        <fullName evidence="8 10">Component of oligomeric Golgi complex 6</fullName>
    </alternativeName>
</protein>
<comment type="function">
    <text evidence="9">Acts as a component of the peripheral membrane COG complex that is involved in intra-Golgi protein trafficking. COG is located at the cis-Golgi, and regulates tethering of retrograde intra-Golgi vesicles and possibly a number of other membrane trafficking events.</text>
</comment>
<keyword evidence="5 10" id="KW-0653">Protein transport</keyword>
<evidence type="ECO:0000313" key="14">
    <source>
        <dbReference type="EMBL" id="OLN87677.1"/>
    </source>
</evidence>
<dbReference type="PANTHER" id="PTHR21506:SF0">
    <property type="entry name" value="CONSERVED OLIGOMERIC GOLGI COMPLEX SUBUNIT 6"/>
    <property type="match status" value="1"/>
</dbReference>
<keyword evidence="7 10" id="KW-0472">Membrane</keyword>
<keyword evidence="11" id="KW-0175">Coiled coil</keyword>
<dbReference type="InterPro" id="IPR048369">
    <property type="entry name" value="COG6_C"/>
</dbReference>
<feature type="coiled-coil region" evidence="11">
    <location>
        <begin position="106"/>
        <end position="133"/>
    </location>
</feature>
<sequence>MVSTQAPLSLKALPTRDVSISAITLPLSPSATSSPRSTNPLSTKVTSVLSTSYADSDFRDALQLLDGRGLQNTAETRRQLRLDLQKEVIDSNGEIVSQFGRVADQLRRIGATLDKLNNNYQAVKSRITTAHDETSPILEEASSLMKQRAEVDSKQHLLKGLRSHFILSDDEVASLTSTAEPVDDCFFAALQKAKRVSKDCEILLGFEKQTLGLEIMEQTSKNLNLAFQKLYKWVQREFKTLNLENPQMNASIRRAIRVLAERPSLFQNCLDFFAAARERILSDAFHLALTGTTTAGAEDHSVKPIEMAAHDPLRYVGDMLAWIHSATVSEREALEILFVSEGDEIAKGLQSGRANEIWQLLDEGQEETAGNFDALQALNELVDRDVSGATRILRQRIEQVIQSNEEIILAYKLANILGFYRFTFAKLLGGQCGLLDLMSGLETGALRQFRSLMRDHIATLQGEFQQTPSDLVPPDFLLEALKQLTAVMKTYEISMATSSDRESDIQPILAEAFEPFMAGCENMAKGVGSPADAIFMTNCLLAAKRTLEPFDFTRRRIQQLQERMDEECEKLMEGQYQFIRRVSGLGGMLEALGKLTTESSDVAKVASLEVIKPEALSMASQTLDDFLPSALMDAMENVKNLQDSILARELTEKAAGRFCDEFEHIEQILTLADEMAGEGDTGEGHSLRSLFPRTTGEIRVLLS</sequence>
<dbReference type="InterPro" id="IPR048368">
    <property type="entry name" value="COG6_N"/>
</dbReference>
<comment type="function">
    <text evidence="10">Acts as component of the peripheral membrane COG complex that is involved in intra-Golgi protein trafficking. COG is located at the cis-Golgi, and regulates tethering of retrograde intra-Golgi vesicles and possibly a number of other membrane trafficking events.</text>
</comment>
<evidence type="ECO:0000313" key="15">
    <source>
        <dbReference type="Proteomes" id="UP000186583"/>
    </source>
</evidence>
<organism evidence="14 15">
    <name type="scientific">Colletotrichum chlorophyti</name>
    <dbReference type="NCBI Taxonomy" id="708187"/>
    <lineage>
        <taxon>Eukaryota</taxon>
        <taxon>Fungi</taxon>
        <taxon>Dikarya</taxon>
        <taxon>Ascomycota</taxon>
        <taxon>Pezizomycotina</taxon>
        <taxon>Sordariomycetes</taxon>
        <taxon>Hypocreomycetidae</taxon>
        <taxon>Glomerellales</taxon>
        <taxon>Glomerellaceae</taxon>
        <taxon>Colletotrichum</taxon>
    </lineage>
</organism>
<evidence type="ECO:0000256" key="4">
    <source>
        <dbReference type="ARBA" id="ARBA00022448"/>
    </source>
</evidence>
<comment type="caution">
    <text evidence="14">The sequence shown here is derived from an EMBL/GenBank/DDBJ whole genome shotgun (WGS) entry which is preliminary data.</text>
</comment>
<evidence type="ECO:0000256" key="6">
    <source>
        <dbReference type="ARBA" id="ARBA00023034"/>
    </source>
</evidence>
<dbReference type="InterPro" id="IPR010490">
    <property type="entry name" value="COG6"/>
</dbReference>
<dbReference type="Pfam" id="PF06419">
    <property type="entry name" value="COG6_N"/>
    <property type="match status" value="1"/>
</dbReference>
<dbReference type="GO" id="GO:0000139">
    <property type="term" value="C:Golgi membrane"/>
    <property type="evidence" value="ECO:0007669"/>
    <property type="project" value="UniProtKB-SubCell"/>
</dbReference>
<keyword evidence="15" id="KW-1185">Reference proteome</keyword>
<dbReference type="PANTHER" id="PTHR21506">
    <property type="entry name" value="COMPONENT OF OLIGOMERIC GOLGI COMPLEX 6"/>
    <property type="match status" value="1"/>
</dbReference>
<dbReference type="GO" id="GO:0006891">
    <property type="term" value="P:intra-Golgi vesicle-mediated transport"/>
    <property type="evidence" value="ECO:0007669"/>
    <property type="project" value="UniProtKB-UniRule"/>
</dbReference>
<evidence type="ECO:0000256" key="5">
    <source>
        <dbReference type="ARBA" id="ARBA00022927"/>
    </source>
</evidence>
<feature type="domain" description="Conserved oligomeric complex COG6 N-terminal" evidence="12">
    <location>
        <begin position="65"/>
        <end position="178"/>
    </location>
</feature>
<comment type="subcellular location">
    <subcellularLocation>
        <location evidence="1 10">Golgi apparatus membrane</location>
        <topology evidence="1 10">Peripheral membrane protein</topology>
    </subcellularLocation>
</comment>
<evidence type="ECO:0000256" key="10">
    <source>
        <dbReference type="RuleBase" id="RU365075"/>
    </source>
</evidence>
<dbReference type="GO" id="GO:0017119">
    <property type="term" value="C:Golgi transport complex"/>
    <property type="evidence" value="ECO:0007669"/>
    <property type="project" value="UniProtKB-UniRule"/>
</dbReference>
<evidence type="ECO:0000256" key="3">
    <source>
        <dbReference type="ARBA" id="ARBA00020973"/>
    </source>
</evidence>
<comment type="subunit">
    <text evidence="10">Component of the conserved oligomeric Golgi complex.</text>
</comment>